<dbReference type="Proteomes" id="UP000694005">
    <property type="component" value="Chromosome A09"/>
</dbReference>
<dbReference type="EMBL" id="LR031568">
    <property type="protein sequence ID" value="VDC62351.1"/>
    <property type="molecule type" value="Genomic_DNA"/>
</dbReference>
<dbReference type="EMBL" id="LS974625">
    <property type="protein sequence ID" value="CAG7865261.1"/>
    <property type="molecule type" value="Genomic_DNA"/>
</dbReference>
<name>A0A3P5YNL5_BRACM</name>
<evidence type="ECO:0000313" key="1">
    <source>
        <dbReference type="EMBL" id="CAG7865261.1"/>
    </source>
</evidence>
<feature type="non-terminal residue" evidence="2">
    <location>
        <position position="1"/>
    </location>
</feature>
<sequence length="83" mass="9749">IIIIIIIIINLFLYVGCRKIVKANVLDMCRWHGRYPGKCGPRRCHNEVKSPHNSERCECDNIIVQRKDYHNCDCYIKPPCHPN</sequence>
<organism evidence="2">
    <name type="scientific">Brassica campestris</name>
    <name type="common">Field mustard</name>
    <dbReference type="NCBI Taxonomy" id="3711"/>
    <lineage>
        <taxon>Eukaryota</taxon>
        <taxon>Viridiplantae</taxon>
        <taxon>Streptophyta</taxon>
        <taxon>Embryophyta</taxon>
        <taxon>Tracheophyta</taxon>
        <taxon>Spermatophyta</taxon>
        <taxon>Magnoliopsida</taxon>
        <taxon>eudicotyledons</taxon>
        <taxon>Gunneridae</taxon>
        <taxon>Pentapetalae</taxon>
        <taxon>rosids</taxon>
        <taxon>malvids</taxon>
        <taxon>Brassicales</taxon>
        <taxon>Brassicaceae</taxon>
        <taxon>Brassiceae</taxon>
        <taxon>Brassica</taxon>
    </lineage>
</organism>
<dbReference type="Gramene" id="A09p57280.2_BraZ1">
    <property type="protein sequence ID" value="A09p57280.2_BraZ1.CDS.1"/>
    <property type="gene ID" value="A09g57280.2_BraZ1"/>
</dbReference>
<evidence type="ECO:0000313" key="2">
    <source>
        <dbReference type="EMBL" id="VDC62351.1"/>
    </source>
</evidence>
<dbReference type="AlphaFoldDB" id="A0A3P5YNL5"/>
<accession>A0A3P5YNL5</accession>
<proteinExistence type="predicted"/>
<protein>
    <submittedName>
        <fullName evidence="1">Uncharacterized protein</fullName>
    </submittedName>
</protein>
<reference evidence="2" key="1">
    <citation type="submission" date="2018-11" db="EMBL/GenBank/DDBJ databases">
        <authorList>
            <consortium name="Genoscope - CEA"/>
            <person name="William W."/>
        </authorList>
    </citation>
    <scope>NUCLEOTIDE SEQUENCE</scope>
</reference>
<gene>
    <name evidence="2" type="ORF">BRAA09T39962Z</name>
    <name evidence="1" type="ORF">BRAPAZ1V2_A09P57280.2</name>
</gene>